<keyword evidence="2" id="KW-1185">Reference proteome</keyword>
<name>A0ABQ8EBR8_BRANA</name>
<evidence type="ECO:0000313" key="2">
    <source>
        <dbReference type="Proteomes" id="UP000824890"/>
    </source>
</evidence>
<comment type="caution">
    <text evidence="1">The sequence shown here is derived from an EMBL/GenBank/DDBJ whole genome shotgun (WGS) entry which is preliminary data.</text>
</comment>
<sequence>MSSLVPSQSFHYVSCFAVSQSLLDLGSSTLKKTFVVTARVLETTRTAFYTGGSRKSCTTTSLRHDPKKEGLSELHLAANSTCASGASFHRFPLSEFGLHLSFRSVRTFIECSGSELLLKKAQSSGVLSVSGRRSPSFSLCKRGSVSLLGGCSTPIRRTITISSPPPCATDRYPGDEVLRSWRSSAAHNFPIKLKSSEAADVSPNLSSTWARPKLFSREIFILVVAGGFISTIIKDLSHEKCHLSCNKADEIAKIPNRFVILRNGLTSLQPVMLWTGIHRDKAAISPKNSKIHNKCFRHCVDIPMSKKQKLQEEEEFGLLNGRIIDHGERIQDGIWVVWGGGSSYLMVTSERFEFFHLLPLFRF</sequence>
<reference evidence="1 2" key="1">
    <citation type="submission" date="2021-05" db="EMBL/GenBank/DDBJ databases">
        <title>Genome Assembly of Synthetic Allotetraploid Brassica napus Reveals Homoeologous Exchanges between Subgenomes.</title>
        <authorList>
            <person name="Davis J.T."/>
        </authorList>
    </citation>
    <scope>NUCLEOTIDE SEQUENCE [LARGE SCALE GENOMIC DNA]</scope>
    <source>
        <strain evidence="2">cv. Da-Ae</strain>
        <tissue evidence="1">Seedling</tissue>
    </source>
</reference>
<dbReference type="EMBL" id="JAGKQM010000002">
    <property type="protein sequence ID" value="KAH0938076.1"/>
    <property type="molecule type" value="Genomic_DNA"/>
</dbReference>
<protein>
    <submittedName>
        <fullName evidence="1">Uncharacterized protein</fullName>
    </submittedName>
</protein>
<gene>
    <name evidence="1" type="ORF">HID58_005537</name>
</gene>
<accession>A0ABQ8EBR8</accession>
<organism evidence="1 2">
    <name type="scientific">Brassica napus</name>
    <name type="common">Rape</name>
    <dbReference type="NCBI Taxonomy" id="3708"/>
    <lineage>
        <taxon>Eukaryota</taxon>
        <taxon>Viridiplantae</taxon>
        <taxon>Streptophyta</taxon>
        <taxon>Embryophyta</taxon>
        <taxon>Tracheophyta</taxon>
        <taxon>Spermatophyta</taxon>
        <taxon>Magnoliopsida</taxon>
        <taxon>eudicotyledons</taxon>
        <taxon>Gunneridae</taxon>
        <taxon>Pentapetalae</taxon>
        <taxon>rosids</taxon>
        <taxon>malvids</taxon>
        <taxon>Brassicales</taxon>
        <taxon>Brassicaceae</taxon>
        <taxon>Brassiceae</taxon>
        <taxon>Brassica</taxon>
    </lineage>
</organism>
<evidence type="ECO:0000313" key="1">
    <source>
        <dbReference type="EMBL" id="KAH0938076.1"/>
    </source>
</evidence>
<proteinExistence type="predicted"/>
<dbReference type="Proteomes" id="UP000824890">
    <property type="component" value="Unassembled WGS sequence"/>
</dbReference>